<feature type="compositionally biased region" description="Basic and acidic residues" evidence="5">
    <location>
        <begin position="410"/>
        <end position="421"/>
    </location>
</feature>
<evidence type="ECO:0000256" key="5">
    <source>
        <dbReference type="SAM" id="MobiDB-lite"/>
    </source>
</evidence>
<feature type="region of interest" description="Disordered" evidence="5">
    <location>
        <begin position="308"/>
        <end position="327"/>
    </location>
</feature>
<feature type="compositionally biased region" description="Low complexity" evidence="5">
    <location>
        <begin position="422"/>
        <end position="432"/>
    </location>
</feature>
<name>A0A8C4SPD8_ERPCA</name>
<feature type="compositionally biased region" description="Low complexity" evidence="5">
    <location>
        <begin position="74"/>
        <end position="86"/>
    </location>
</feature>
<evidence type="ECO:0000256" key="1">
    <source>
        <dbReference type="ARBA" id="ARBA00022723"/>
    </source>
</evidence>
<feature type="region of interest" description="Disordered" evidence="5">
    <location>
        <begin position="214"/>
        <end position="286"/>
    </location>
</feature>
<dbReference type="CDD" id="cd08368">
    <property type="entry name" value="LIM"/>
    <property type="match status" value="1"/>
</dbReference>
<dbReference type="SMART" id="SM00132">
    <property type="entry name" value="LIM"/>
    <property type="match status" value="1"/>
</dbReference>
<feature type="region of interest" description="Disordered" evidence="5">
    <location>
        <begin position="336"/>
        <end position="387"/>
    </location>
</feature>
<gene>
    <name evidence="7" type="primary">znf185</name>
</gene>
<feature type="region of interest" description="Disordered" evidence="5">
    <location>
        <begin position="407"/>
        <end position="432"/>
    </location>
</feature>
<evidence type="ECO:0000256" key="4">
    <source>
        <dbReference type="PROSITE-ProRule" id="PRU00125"/>
    </source>
</evidence>
<feature type="region of interest" description="Disordered" evidence="5">
    <location>
        <begin position="37"/>
        <end position="133"/>
    </location>
</feature>
<feature type="domain" description="LIM zinc-binding" evidence="6">
    <location>
        <begin position="727"/>
        <end position="789"/>
    </location>
</feature>
<dbReference type="GeneID" id="114662528"/>
<dbReference type="Gene3D" id="2.10.110.10">
    <property type="entry name" value="Cysteine Rich Protein"/>
    <property type="match status" value="1"/>
</dbReference>
<dbReference type="Ensembl" id="ENSECRT00000019603.1">
    <property type="protein sequence ID" value="ENSECRP00000019210.1"/>
    <property type="gene ID" value="ENSECRG00000012855.1"/>
</dbReference>
<evidence type="ECO:0000256" key="2">
    <source>
        <dbReference type="ARBA" id="ARBA00022833"/>
    </source>
</evidence>
<proteinExistence type="predicted"/>
<dbReference type="PROSITE" id="PS50023">
    <property type="entry name" value="LIM_DOMAIN_2"/>
    <property type="match status" value="1"/>
</dbReference>
<dbReference type="GeneTree" id="ENSGT00530000063872"/>
<evidence type="ECO:0000259" key="6">
    <source>
        <dbReference type="PROSITE" id="PS50023"/>
    </source>
</evidence>
<evidence type="ECO:0000256" key="3">
    <source>
        <dbReference type="ARBA" id="ARBA00023038"/>
    </source>
</evidence>
<reference evidence="7" key="2">
    <citation type="submission" date="2025-08" db="UniProtKB">
        <authorList>
            <consortium name="Ensembl"/>
        </authorList>
    </citation>
    <scope>IDENTIFICATION</scope>
</reference>
<feature type="compositionally biased region" description="Polar residues" evidence="5">
    <location>
        <begin position="259"/>
        <end position="269"/>
    </location>
</feature>
<sequence length="789" mass="88347">MKKAFSSSMEGDRGNVLHQMKVRTSLKNDLSWINQNNVEDEENGELQQDLSRFEADTTERSNRPPTEPSFLNPSTDSSSQRPSSSSGYIIRGVFTKTSNNPPSSASSAQNGYNSSKGSSDASQSSMIRKPSSDYKKLAPYNIRFRSDSPTSEEFQYTEEHNLRSEAANSVLKNTAPTQRSYVMSAAKKYSTENTELPTQKSPVSFVAKRVEINDDDPNYTNQLSPRLHGETKSSLDNSDNKGTVFNENLESPAHRFRSNEGNTKYSTDVKTTEYVNEDPSRKTQTKVQTTITTTETLIDVDKIPKEWEIQSSHTEKENKTRKKALESALDAPSNLIYFDSGTESPATERKTKVSQITRKETESDPSKDLLLDSDLLSGKSNKDSTVKNTKDNVKKLDITQSLISFDSDTDSSKDMKLKSDKPSATTSTHTTTTIEKSFLDSEPVHSDTFSWTSIENSPKTEKKTKTTIRTTETIRNNDSPNFKVESFQESQPAHSETYSWTSIENSPKTETKTKTTIRTTETVHETPAIFDSSNMKVDRFQDSDPARSETYSWTSIENSPKTDRKTKTTIRTTETFYETPGISDMPEIKMERTHGLNMNPSRYTEKTEDFSSNTSPSMDRRTYTTIRTQETVNETPADVFSSRSVTETVPAADPTDDFGLMSLASDSTMTPTDSKKGIVLVKQYVNQTALSSLNTKPFSYAGENMDFTDTISSNVATYVFSSPRPSNLCTYCGLEVGNDAKLTIEHLNIYSHPGCFKCEVCGKLMGDLLESMFIHKGMVHCDVCYDRVF</sequence>
<feature type="compositionally biased region" description="Polar residues" evidence="5">
    <location>
        <begin position="488"/>
        <end position="506"/>
    </location>
</feature>
<reference evidence="7" key="3">
    <citation type="submission" date="2025-09" db="UniProtKB">
        <authorList>
            <consortium name="Ensembl"/>
        </authorList>
    </citation>
    <scope>IDENTIFICATION</scope>
</reference>
<dbReference type="InterPro" id="IPR001781">
    <property type="entry name" value="Znf_LIM"/>
</dbReference>
<feature type="region of interest" description="Disordered" evidence="5">
    <location>
        <begin position="597"/>
        <end position="619"/>
    </location>
</feature>
<accession>A0A8C4SPD8</accession>
<keyword evidence="2 4" id="KW-0862">Zinc</keyword>
<keyword evidence="3 4" id="KW-0440">LIM domain</keyword>
<keyword evidence="8" id="KW-1185">Reference proteome</keyword>
<feature type="compositionally biased region" description="Basic and acidic residues" evidence="5">
    <location>
        <begin position="51"/>
        <end position="62"/>
    </location>
</feature>
<dbReference type="Proteomes" id="UP000694620">
    <property type="component" value="Chromosome 12"/>
</dbReference>
<keyword evidence="1 4" id="KW-0479">Metal-binding</keyword>
<protein>
    <recommendedName>
        <fullName evidence="6">LIM zinc-binding domain-containing protein</fullName>
    </recommendedName>
</protein>
<feature type="compositionally biased region" description="Low complexity" evidence="5">
    <location>
        <begin position="98"/>
        <end position="125"/>
    </location>
</feature>
<dbReference type="GO" id="GO:0046872">
    <property type="term" value="F:metal ion binding"/>
    <property type="evidence" value="ECO:0007669"/>
    <property type="project" value="UniProtKB-KW"/>
</dbReference>
<dbReference type="OrthoDB" id="8909291at2759"/>
<dbReference type="AlphaFoldDB" id="A0A8C4SPD8"/>
<organism evidence="7 8">
    <name type="scientific">Erpetoichthys calabaricus</name>
    <name type="common">Rope fish</name>
    <name type="synonym">Calamoichthys calabaricus</name>
    <dbReference type="NCBI Taxonomy" id="27687"/>
    <lineage>
        <taxon>Eukaryota</taxon>
        <taxon>Metazoa</taxon>
        <taxon>Chordata</taxon>
        <taxon>Craniata</taxon>
        <taxon>Vertebrata</taxon>
        <taxon>Euteleostomi</taxon>
        <taxon>Actinopterygii</taxon>
        <taxon>Polypteriformes</taxon>
        <taxon>Polypteridae</taxon>
        <taxon>Erpetoichthys</taxon>
    </lineage>
</organism>
<feature type="compositionally biased region" description="Polar residues" evidence="5">
    <location>
        <begin position="610"/>
        <end position="619"/>
    </location>
</feature>
<dbReference type="PANTHER" id="PTHR15468">
    <property type="entry name" value="ZNF185"/>
    <property type="match status" value="1"/>
</dbReference>
<dbReference type="RefSeq" id="XP_028671872.1">
    <property type="nucleotide sequence ID" value="XM_028816039.2"/>
</dbReference>
<feature type="region of interest" description="Disordered" evidence="5">
    <location>
        <begin position="488"/>
        <end position="518"/>
    </location>
</feature>
<dbReference type="InterPro" id="IPR052621">
    <property type="entry name" value="Cell_Prolif/Cornif_Regul"/>
</dbReference>
<dbReference type="CTD" id="7739"/>
<feature type="compositionally biased region" description="Polar residues" evidence="5">
    <location>
        <begin position="234"/>
        <end position="249"/>
    </location>
</feature>
<dbReference type="PANTHER" id="PTHR15468:SF2">
    <property type="entry name" value="ZINC FINGER PROTEIN 185"/>
    <property type="match status" value="1"/>
</dbReference>
<evidence type="ECO:0000313" key="8">
    <source>
        <dbReference type="Proteomes" id="UP000694620"/>
    </source>
</evidence>
<feature type="compositionally biased region" description="Basic and acidic residues" evidence="5">
    <location>
        <begin position="308"/>
        <end position="318"/>
    </location>
</feature>
<reference evidence="7" key="1">
    <citation type="submission" date="2021-06" db="EMBL/GenBank/DDBJ databases">
        <authorList>
            <consortium name="Wellcome Sanger Institute Data Sharing"/>
        </authorList>
    </citation>
    <scope>NUCLEOTIDE SEQUENCE [LARGE SCALE GENOMIC DNA]</scope>
</reference>
<evidence type="ECO:0000313" key="7">
    <source>
        <dbReference type="Ensembl" id="ENSECRP00000019210.1"/>
    </source>
</evidence>
<feature type="compositionally biased region" description="Basic and acidic residues" evidence="5">
    <location>
        <begin position="346"/>
        <end position="370"/>
    </location>
</feature>